<protein>
    <recommendedName>
        <fullName evidence="2">Transposase IS200-like domain-containing protein</fullName>
    </recommendedName>
</protein>
<feature type="non-terminal residue" evidence="1">
    <location>
        <position position="71"/>
    </location>
</feature>
<organism evidence="1">
    <name type="scientific">marine sediment metagenome</name>
    <dbReference type="NCBI Taxonomy" id="412755"/>
    <lineage>
        <taxon>unclassified sequences</taxon>
        <taxon>metagenomes</taxon>
        <taxon>ecological metagenomes</taxon>
    </lineage>
</organism>
<reference evidence="1" key="1">
    <citation type="journal article" date="2014" name="Front. Microbiol.">
        <title>High frequency of phylogenetically diverse reductive dehalogenase-homologous genes in deep subseafloor sedimentary metagenomes.</title>
        <authorList>
            <person name="Kawai M."/>
            <person name="Futagami T."/>
            <person name="Toyoda A."/>
            <person name="Takaki Y."/>
            <person name="Nishi S."/>
            <person name="Hori S."/>
            <person name="Arai W."/>
            <person name="Tsubouchi T."/>
            <person name="Morono Y."/>
            <person name="Uchiyama I."/>
            <person name="Ito T."/>
            <person name="Fujiyama A."/>
            <person name="Inagaki F."/>
            <person name="Takami H."/>
        </authorList>
    </citation>
    <scope>NUCLEOTIDE SEQUENCE</scope>
    <source>
        <strain evidence="1">Expedition CK06-06</strain>
    </source>
</reference>
<evidence type="ECO:0008006" key="2">
    <source>
        <dbReference type="Google" id="ProtNLM"/>
    </source>
</evidence>
<accession>X0VHE9</accession>
<proteinExistence type="predicted"/>
<sequence>MDYELYHDESKVGGYWHAILLVPVANKQVLLQLLSQARQNTNHAEPLSIKEIKTVNRIYHCADSWVQIGVA</sequence>
<evidence type="ECO:0000313" key="1">
    <source>
        <dbReference type="EMBL" id="GAG17710.1"/>
    </source>
</evidence>
<name>X0VHE9_9ZZZZ</name>
<dbReference type="EMBL" id="BARS01038005">
    <property type="protein sequence ID" value="GAG17710.1"/>
    <property type="molecule type" value="Genomic_DNA"/>
</dbReference>
<comment type="caution">
    <text evidence="1">The sequence shown here is derived from an EMBL/GenBank/DDBJ whole genome shotgun (WGS) entry which is preliminary data.</text>
</comment>
<dbReference type="AlphaFoldDB" id="X0VHE9"/>
<gene>
    <name evidence="1" type="ORF">S01H1_58200</name>
</gene>